<dbReference type="Pfam" id="PF00005">
    <property type="entry name" value="ABC_tran"/>
    <property type="match status" value="1"/>
</dbReference>
<feature type="domain" description="ABC transporter" evidence="9">
    <location>
        <begin position="25"/>
        <end position="266"/>
    </location>
</feature>
<evidence type="ECO:0000256" key="5">
    <source>
        <dbReference type="ARBA" id="ARBA00022840"/>
    </source>
</evidence>
<name>A0A9W8L4Q7_9FUNG</name>
<sequence length="681" mass="75982">MAFEVSSSTRPKNAEGNPILSWANLNYDVKTKQHGVRRILSDISGQIYPGELVAIMGSSGAGKTTLLNVLAGRVQGGRLYGDIKFNGTARDPHTFKRMLAFVEQDDLMFSLLSVEETLLASAQLRLPDEKYTESDKRQRVETVLRQLRLSHVRDTKIGGHGLRGVSGGERKRVSIGMELVTDPSILVLDEPSSGLDSSSAEMVVELTKEMSRQRNLCTLMTIHQPSAEMVAKFDKLILLSQGKLVYMGPANQALPFFENQGYPSTNSNPANFFIDLMTVDFASDEAMRKSEQRVQALVDYFAEYRERGGVAQKSKSPQLTHKYTVSGVTTGEIGNMPASSDQDYSLQYLTGKSGNSNCSLSVYEGRSEKMTNMAGPSRVSISKDITNEVVDIVYYEAPPMNRWLSEMLVLLKRDWILSKRNMSLVYGLIGECVVNMVFLGFVFFQLGKDQSSVQNRIGALFSLTVQCTFPVIIPVMTVIMTSRDVLLRERSGGTYRMTSYFFAKSLSFFPLVIAPYYIMYLGMYFIAHLQYDAAKFFIGLANLSAILFAALGFAFAMSMAVRSLEVAHIITPVSLGTLMLFAGNLSNAKAITPVLRWLKYVCIYYYAYSGFVQNEFEGLEFTCTPGAAICYKTGQDVLNTYGLDELPIWQCILLNVVLGIAFYALAYCLLRWKAKPRYLWL</sequence>
<dbReference type="GO" id="GO:0016887">
    <property type="term" value="F:ATP hydrolysis activity"/>
    <property type="evidence" value="ECO:0007669"/>
    <property type="project" value="InterPro"/>
</dbReference>
<dbReference type="InterPro" id="IPR017871">
    <property type="entry name" value="ABC_transporter-like_CS"/>
</dbReference>
<dbReference type="PANTHER" id="PTHR48041">
    <property type="entry name" value="ABC TRANSPORTER G FAMILY MEMBER 28"/>
    <property type="match status" value="1"/>
</dbReference>
<comment type="subcellular location">
    <subcellularLocation>
        <location evidence="1">Membrane</location>
        <topology evidence="1">Multi-pass membrane protein</topology>
    </subcellularLocation>
</comment>
<gene>
    <name evidence="10" type="ORF">IWW39_003057</name>
</gene>
<keyword evidence="11" id="KW-1185">Reference proteome</keyword>
<keyword evidence="7 8" id="KW-0472">Membrane</keyword>
<feature type="transmembrane region" description="Helical" evidence="8">
    <location>
        <begin position="423"/>
        <end position="445"/>
    </location>
</feature>
<dbReference type="PANTHER" id="PTHR48041:SF122">
    <property type="entry name" value="ABC TRANSPORTER DOMAIN-CONTAINING PROTEIN"/>
    <property type="match status" value="1"/>
</dbReference>
<evidence type="ECO:0000256" key="1">
    <source>
        <dbReference type="ARBA" id="ARBA00004141"/>
    </source>
</evidence>
<dbReference type="EMBL" id="JANBTX010000078">
    <property type="protein sequence ID" value="KAJ2687251.1"/>
    <property type="molecule type" value="Genomic_DNA"/>
</dbReference>
<keyword evidence="5" id="KW-0067">ATP-binding</keyword>
<dbReference type="InterPro" id="IPR027417">
    <property type="entry name" value="P-loop_NTPase"/>
</dbReference>
<dbReference type="InterPro" id="IPR003593">
    <property type="entry name" value="AAA+_ATPase"/>
</dbReference>
<comment type="caution">
    <text evidence="10">The sequence shown here is derived from an EMBL/GenBank/DDBJ whole genome shotgun (WGS) entry which is preliminary data.</text>
</comment>
<feature type="transmembrane region" description="Helical" evidence="8">
    <location>
        <begin position="457"/>
        <end position="480"/>
    </location>
</feature>
<dbReference type="GO" id="GO:0016020">
    <property type="term" value="C:membrane"/>
    <property type="evidence" value="ECO:0007669"/>
    <property type="project" value="UniProtKB-SubCell"/>
</dbReference>
<evidence type="ECO:0000259" key="9">
    <source>
        <dbReference type="PROSITE" id="PS50893"/>
    </source>
</evidence>
<keyword evidence="6 8" id="KW-1133">Transmembrane helix</keyword>
<evidence type="ECO:0000256" key="3">
    <source>
        <dbReference type="ARBA" id="ARBA00022692"/>
    </source>
</evidence>
<reference evidence="10" key="1">
    <citation type="submission" date="2022-07" db="EMBL/GenBank/DDBJ databases">
        <title>Phylogenomic reconstructions and comparative analyses of Kickxellomycotina fungi.</title>
        <authorList>
            <person name="Reynolds N.K."/>
            <person name="Stajich J.E."/>
            <person name="Barry K."/>
            <person name="Grigoriev I.V."/>
            <person name="Crous P."/>
            <person name="Smith M.E."/>
        </authorList>
    </citation>
    <scope>NUCLEOTIDE SEQUENCE</scope>
    <source>
        <strain evidence="10">CBS 109367</strain>
    </source>
</reference>
<proteinExistence type="predicted"/>
<keyword evidence="2" id="KW-0813">Transport</keyword>
<dbReference type="Proteomes" id="UP001151516">
    <property type="component" value="Unassembled WGS sequence"/>
</dbReference>
<evidence type="ECO:0000256" key="2">
    <source>
        <dbReference type="ARBA" id="ARBA00022448"/>
    </source>
</evidence>
<dbReference type="SMART" id="SM00382">
    <property type="entry name" value="AAA"/>
    <property type="match status" value="1"/>
</dbReference>
<evidence type="ECO:0000256" key="4">
    <source>
        <dbReference type="ARBA" id="ARBA00022741"/>
    </source>
</evidence>
<evidence type="ECO:0000256" key="6">
    <source>
        <dbReference type="ARBA" id="ARBA00022989"/>
    </source>
</evidence>
<feature type="transmembrane region" description="Helical" evidence="8">
    <location>
        <begin position="647"/>
        <end position="670"/>
    </location>
</feature>
<organism evidence="10 11">
    <name type="scientific">Coemansia spiralis</name>
    <dbReference type="NCBI Taxonomy" id="417178"/>
    <lineage>
        <taxon>Eukaryota</taxon>
        <taxon>Fungi</taxon>
        <taxon>Fungi incertae sedis</taxon>
        <taxon>Zoopagomycota</taxon>
        <taxon>Kickxellomycotina</taxon>
        <taxon>Kickxellomycetes</taxon>
        <taxon>Kickxellales</taxon>
        <taxon>Kickxellaceae</taxon>
        <taxon>Coemansia</taxon>
    </lineage>
</organism>
<dbReference type="Gene3D" id="3.40.50.300">
    <property type="entry name" value="P-loop containing nucleotide triphosphate hydrolases"/>
    <property type="match status" value="1"/>
</dbReference>
<evidence type="ECO:0000313" key="10">
    <source>
        <dbReference type="EMBL" id="KAJ2687251.1"/>
    </source>
</evidence>
<keyword evidence="4" id="KW-0547">Nucleotide-binding</keyword>
<dbReference type="Pfam" id="PF01061">
    <property type="entry name" value="ABC2_membrane"/>
    <property type="match status" value="1"/>
</dbReference>
<evidence type="ECO:0000313" key="11">
    <source>
        <dbReference type="Proteomes" id="UP001151516"/>
    </source>
</evidence>
<dbReference type="InterPro" id="IPR013525">
    <property type="entry name" value="ABC2_TM"/>
</dbReference>
<dbReference type="GO" id="GO:0140359">
    <property type="term" value="F:ABC-type transporter activity"/>
    <property type="evidence" value="ECO:0007669"/>
    <property type="project" value="InterPro"/>
</dbReference>
<dbReference type="InterPro" id="IPR003439">
    <property type="entry name" value="ABC_transporter-like_ATP-bd"/>
</dbReference>
<feature type="transmembrane region" description="Helical" evidence="8">
    <location>
        <begin position="533"/>
        <end position="554"/>
    </location>
</feature>
<dbReference type="PROSITE" id="PS50893">
    <property type="entry name" value="ABC_TRANSPORTER_2"/>
    <property type="match status" value="1"/>
</dbReference>
<dbReference type="PROSITE" id="PS00211">
    <property type="entry name" value="ABC_TRANSPORTER_1"/>
    <property type="match status" value="1"/>
</dbReference>
<dbReference type="InterPro" id="IPR050352">
    <property type="entry name" value="ABCG_transporters"/>
</dbReference>
<dbReference type="GO" id="GO:0005524">
    <property type="term" value="F:ATP binding"/>
    <property type="evidence" value="ECO:0007669"/>
    <property type="project" value="UniProtKB-KW"/>
</dbReference>
<feature type="transmembrane region" description="Helical" evidence="8">
    <location>
        <begin position="566"/>
        <end position="585"/>
    </location>
</feature>
<accession>A0A9W8L4Q7</accession>
<evidence type="ECO:0000256" key="8">
    <source>
        <dbReference type="SAM" id="Phobius"/>
    </source>
</evidence>
<dbReference type="OrthoDB" id="66620at2759"/>
<protein>
    <recommendedName>
        <fullName evidence="9">ABC transporter domain-containing protein</fullName>
    </recommendedName>
</protein>
<dbReference type="AlphaFoldDB" id="A0A9W8L4Q7"/>
<keyword evidence="3 8" id="KW-0812">Transmembrane</keyword>
<dbReference type="CDD" id="cd03213">
    <property type="entry name" value="ABCG_EPDR"/>
    <property type="match status" value="1"/>
</dbReference>
<feature type="transmembrane region" description="Helical" evidence="8">
    <location>
        <begin position="501"/>
        <end position="527"/>
    </location>
</feature>
<evidence type="ECO:0000256" key="7">
    <source>
        <dbReference type="ARBA" id="ARBA00023136"/>
    </source>
</evidence>
<dbReference type="SUPFAM" id="SSF52540">
    <property type="entry name" value="P-loop containing nucleoside triphosphate hydrolases"/>
    <property type="match status" value="1"/>
</dbReference>